<dbReference type="EMBL" id="JAYGJQ010000002">
    <property type="protein sequence ID" value="MEA9358010.1"/>
    <property type="molecule type" value="Genomic_DNA"/>
</dbReference>
<evidence type="ECO:0000259" key="7">
    <source>
        <dbReference type="Pfam" id="PF01435"/>
    </source>
</evidence>
<dbReference type="GO" id="GO:0008237">
    <property type="term" value="F:metallopeptidase activity"/>
    <property type="evidence" value="ECO:0007669"/>
    <property type="project" value="UniProtKB-KW"/>
</dbReference>
<comment type="cofactor">
    <cofactor evidence="6">
        <name>Zn(2+)</name>
        <dbReference type="ChEBI" id="CHEBI:29105"/>
    </cofactor>
    <text evidence="6">Binds 1 zinc ion per subunit.</text>
</comment>
<evidence type="ECO:0000313" key="8">
    <source>
        <dbReference type="EMBL" id="MEA9358010.1"/>
    </source>
</evidence>
<reference evidence="8 9" key="1">
    <citation type="submission" date="2023-11" db="EMBL/GenBank/DDBJ databases">
        <title>A Novel Polar Bacteriovorax (B. antarcticus) Isolated from the Biocrust in Antarctica.</title>
        <authorList>
            <person name="Mun W."/>
            <person name="Choi S.Y."/>
            <person name="Mitchell R.J."/>
        </authorList>
    </citation>
    <scope>NUCLEOTIDE SEQUENCE [LARGE SCALE GENOMIC DNA]</scope>
    <source>
        <strain evidence="8 9">PP10</strain>
    </source>
</reference>
<keyword evidence="5 6" id="KW-0482">Metalloprotease</keyword>
<organism evidence="8 9">
    <name type="scientific">Bacteriovorax antarcticus</name>
    <dbReference type="NCBI Taxonomy" id="3088717"/>
    <lineage>
        <taxon>Bacteria</taxon>
        <taxon>Pseudomonadati</taxon>
        <taxon>Bdellovibrionota</taxon>
        <taxon>Bacteriovoracia</taxon>
        <taxon>Bacteriovoracales</taxon>
        <taxon>Bacteriovoracaceae</taxon>
        <taxon>Bacteriovorax</taxon>
    </lineage>
</organism>
<keyword evidence="4 6" id="KW-0862">Zinc</keyword>
<evidence type="ECO:0000256" key="3">
    <source>
        <dbReference type="ARBA" id="ARBA00022801"/>
    </source>
</evidence>
<proteinExistence type="inferred from homology"/>
<evidence type="ECO:0000313" key="9">
    <source>
        <dbReference type="Proteomes" id="UP001302274"/>
    </source>
</evidence>
<name>A0ABU5W167_9BACT</name>
<sequence>MLDFFKKTKTSDLKTKKENFLKSFMSDGNHRWIAEDRMIRRGVTMLIDSLQEKHIDFFTKHPTYLIPCQAHLSCAIGRTQNHHLILVFPELLQILRSASSVHGVAILAHELGHIYYQHTENKIDTLQAQIEADDFAYQLGFGEELQEILLDHVSSVDCRVRISRLTSKLITQKHKS</sequence>
<evidence type="ECO:0000256" key="6">
    <source>
        <dbReference type="RuleBase" id="RU003983"/>
    </source>
</evidence>
<dbReference type="InterPro" id="IPR001915">
    <property type="entry name" value="Peptidase_M48"/>
</dbReference>
<keyword evidence="1 6" id="KW-0645">Protease</keyword>
<accession>A0ABU5W167</accession>
<comment type="caution">
    <text evidence="8">The sequence shown here is derived from an EMBL/GenBank/DDBJ whole genome shotgun (WGS) entry which is preliminary data.</text>
</comment>
<dbReference type="RefSeq" id="WP_323578233.1">
    <property type="nucleotide sequence ID" value="NZ_JAYGJQ010000002.1"/>
</dbReference>
<feature type="domain" description="Peptidase M48" evidence="7">
    <location>
        <begin position="75"/>
        <end position="122"/>
    </location>
</feature>
<evidence type="ECO:0000256" key="1">
    <source>
        <dbReference type="ARBA" id="ARBA00022670"/>
    </source>
</evidence>
<dbReference type="Gene3D" id="3.30.2010.10">
    <property type="entry name" value="Metalloproteases ('zincins'), catalytic domain"/>
    <property type="match status" value="1"/>
</dbReference>
<dbReference type="Pfam" id="PF01435">
    <property type="entry name" value="Peptidase_M48"/>
    <property type="match status" value="1"/>
</dbReference>
<comment type="similarity">
    <text evidence="6">Belongs to the peptidase M48 family.</text>
</comment>
<dbReference type="Proteomes" id="UP001302274">
    <property type="component" value="Unassembled WGS sequence"/>
</dbReference>
<evidence type="ECO:0000256" key="2">
    <source>
        <dbReference type="ARBA" id="ARBA00022723"/>
    </source>
</evidence>
<evidence type="ECO:0000256" key="4">
    <source>
        <dbReference type="ARBA" id="ARBA00022833"/>
    </source>
</evidence>
<gene>
    <name evidence="8" type="ORF">SHI21_17390</name>
</gene>
<dbReference type="EC" id="3.4.24.-" evidence="8"/>
<evidence type="ECO:0000256" key="5">
    <source>
        <dbReference type="ARBA" id="ARBA00023049"/>
    </source>
</evidence>
<keyword evidence="9" id="KW-1185">Reference proteome</keyword>
<keyword evidence="3 6" id="KW-0378">Hydrolase</keyword>
<keyword evidence="2" id="KW-0479">Metal-binding</keyword>
<protein>
    <submittedName>
        <fullName evidence="8">M48 family metalloprotease</fullName>
        <ecNumber evidence="8">3.4.24.-</ecNumber>
    </submittedName>
</protein>